<dbReference type="PROSITE" id="PS00075">
    <property type="entry name" value="DHFR_1"/>
    <property type="match status" value="1"/>
</dbReference>
<dbReference type="CDD" id="cd00209">
    <property type="entry name" value="DHFR"/>
    <property type="match status" value="1"/>
</dbReference>
<dbReference type="InterPro" id="IPR012259">
    <property type="entry name" value="DHFR"/>
</dbReference>
<dbReference type="SUPFAM" id="SSF53597">
    <property type="entry name" value="Dihydrofolate reductase-like"/>
    <property type="match status" value="1"/>
</dbReference>
<evidence type="ECO:0000256" key="3">
    <source>
        <dbReference type="ARBA" id="ARBA00012856"/>
    </source>
</evidence>
<dbReference type="GO" id="GO:0005829">
    <property type="term" value="C:cytosol"/>
    <property type="evidence" value="ECO:0007669"/>
    <property type="project" value="TreeGrafter"/>
</dbReference>
<evidence type="ECO:0000256" key="1">
    <source>
        <dbReference type="ARBA" id="ARBA00004903"/>
    </source>
</evidence>
<protein>
    <recommendedName>
        <fullName evidence="3 8">Dihydrofolate reductase</fullName>
        <ecNumber evidence="3 8">1.5.1.3</ecNumber>
    </recommendedName>
</protein>
<comment type="pathway">
    <text evidence="1 8">Cofactor biosynthesis; tetrahydrofolate biosynthesis; 5,6,7,8-tetrahydrofolate from 7,8-dihydrofolate: step 1/1.</text>
</comment>
<dbReference type="OrthoDB" id="9804315at2"/>
<dbReference type="PANTHER" id="PTHR48069">
    <property type="entry name" value="DIHYDROFOLATE REDUCTASE"/>
    <property type="match status" value="1"/>
</dbReference>
<dbReference type="EMBL" id="FPBP01000005">
    <property type="protein sequence ID" value="SFU65185.1"/>
    <property type="molecule type" value="Genomic_DNA"/>
</dbReference>
<keyword evidence="4 8" id="KW-0554">One-carbon metabolism</keyword>
<dbReference type="RefSeq" id="WP_089795096.1">
    <property type="nucleotide sequence ID" value="NZ_FPBP01000005.1"/>
</dbReference>
<keyword evidence="6 8" id="KW-0560">Oxidoreductase</keyword>
<dbReference type="Gene3D" id="3.40.430.10">
    <property type="entry name" value="Dihydrofolate Reductase, subunit A"/>
    <property type="match status" value="1"/>
</dbReference>
<dbReference type="UniPathway" id="UPA00077">
    <property type="reaction ID" value="UER00158"/>
</dbReference>
<keyword evidence="12" id="KW-1185">Reference proteome</keyword>
<dbReference type="InterPro" id="IPR001796">
    <property type="entry name" value="DHFR_dom"/>
</dbReference>
<dbReference type="GO" id="GO:0046654">
    <property type="term" value="P:tetrahydrofolate biosynthetic process"/>
    <property type="evidence" value="ECO:0007669"/>
    <property type="project" value="UniProtKB-UniPathway"/>
</dbReference>
<gene>
    <name evidence="11" type="ORF">SAMN04487955_105155</name>
</gene>
<dbReference type="PANTHER" id="PTHR48069:SF3">
    <property type="entry name" value="DIHYDROFOLATE REDUCTASE"/>
    <property type="match status" value="1"/>
</dbReference>
<accession>A0A1I7HWT2</accession>
<comment type="similarity">
    <text evidence="2 8 9">Belongs to the dihydrofolate reductase family.</text>
</comment>
<evidence type="ECO:0000256" key="2">
    <source>
        <dbReference type="ARBA" id="ARBA00009539"/>
    </source>
</evidence>
<dbReference type="GO" id="GO:0046452">
    <property type="term" value="P:dihydrofolate metabolic process"/>
    <property type="evidence" value="ECO:0007669"/>
    <property type="project" value="TreeGrafter"/>
</dbReference>
<dbReference type="PIRSF" id="PIRSF000194">
    <property type="entry name" value="DHFR"/>
    <property type="match status" value="1"/>
</dbReference>
<dbReference type="GO" id="GO:0006730">
    <property type="term" value="P:one-carbon metabolic process"/>
    <property type="evidence" value="ECO:0007669"/>
    <property type="project" value="UniProtKB-KW"/>
</dbReference>
<comment type="catalytic activity">
    <reaction evidence="8">
        <text>(6S)-5,6,7,8-tetrahydrofolate + NADP(+) = 7,8-dihydrofolate + NADPH + H(+)</text>
        <dbReference type="Rhea" id="RHEA:15009"/>
        <dbReference type="ChEBI" id="CHEBI:15378"/>
        <dbReference type="ChEBI" id="CHEBI:57451"/>
        <dbReference type="ChEBI" id="CHEBI:57453"/>
        <dbReference type="ChEBI" id="CHEBI:57783"/>
        <dbReference type="ChEBI" id="CHEBI:58349"/>
        <dbReference type="EC" id="1.5.1.3"/>
    </reaction>
</comment>
<evidence type="ECO:0000256" key="6">
    <source>
        <dbReference type="ARBA" id="ARBA00023002"/>
    </source>
</evidence>
<dbReference type="Proteomes" id="UP000198693">
    <property type="component" value="Unassembled WGS sequence"/>
</dbReference>
<dbReference type="STRING" id="463301.SAMN04487955_105155"/>
<proteinExistence type="inferred from homology"/>
<name>A0A1I7HWT2_9GAMM</name>
<evidence type="ECO:0000256" key="5">
    <source>
        <dbReference type="ARBA" id="ARBA00022857"/>
    </source>
</evidence>
<evidence type="ECO:0000313" key="11">
    <source>
        <dbReference type="EMBL" id="SFU65185.1"/>
    </source>
</evidence>
<dbReference type="PRINTS" id="PR00070">
    <property type="entry name" value="DHFR"/>
</dbReference>
<sequence>MNDETLIPVAMIAALSRNRVIGVDNQLPWYLPEDLRFFKRMTQAKPMVMGRKTFASIGRALPGRLNIVVTRDRDFAHEGVRVCHDLASALRLADQQATIDTAEEIMVIGGGEIFVQAMPCASRLYLTEVDVEISGNAHFPELDAADWQEVQRVAGEPAEGQPNYDFVYYVRK</sequence>
<evidence type="ECO:0000256" key="8">
    <source>
        <dbReference type="PIRNR" id="PIRNR000194"/>
    </source>
</evidence>
<evidence type="ECO:0000313" key="12">
    <source>
        <dbReference type="Proteomes" id="UP000198693"/>
    </source>
</evidence>
<dbReference type="InterPro" id="IPR017925">
    <property type="entry name" value="DHFR_CS"/>
</dbReference>
<dbReference type="FunFam" id="3.40.430.10:FF:000001">
    <property type="entry name" value="Dihydrofolate reductase"/>
    <property type="match status" value="1"/>
</dbReference>
<keyword evidence="5 8" id="KW-0521">NADP</keyword>
<comment type="function">
    <text evidence="7 8">Key enzyme in folate metabolism. Catalyzes an essential reaction for de novo glycine and purine synthesis, and for DNA precursor synthesis.</text>
</comment>
<dbReference type="Pfam" id="PF00186">
    <property type="entry name" value="DHFR_1"/>
    <property type="match status" value="1"/>
</dbReference>
<dbReference type="GO" id="GO:0046655">
    <property type="term" value="P:folic acid metabolic process"/>
    <property type="evidence" value="ECO:0007669"/>
    <property type="project" value="TreeGrafter"/>
</dbReference>
<organism evidence="11 12">
    <name type="scientific">Halomonas korlensis</name>
    <dbReference type="NCBI Taxonomy" id="463301"/>
    <lineage>
        <taxon>Bacteria</taxon>
        <taxon>Pseudomonadati</taxon>
        <taxon>Pseudomonadota</taxon>
        <taxon>Gammaproteobacteria</taxon>
        <taxon>Oceanospirillales</taxon>
        <taxon>Halomonadaceae</taxon>
        <taxon>Halomonas</taxon>
    </lineage>
</organism>
<dbReference type="PROSITE" id="PS51330">
    <property type="entry name" value="DHFR_2"/>
    <property type="match status" value="1"/>
</dbReference>
<evidence type="ECO:0000256" key="4">
    <source>
        <dbReference type="ARBA" id="ARBA00022563"/>
    </source>
</evidence>
<dbReference type="GO" id="GO:0070401">
    <property type="term" value="F:NADP+ binding"/>
    <property type="evidence" value="ECO:0007669"/>
    <property type="project" value="UniProtKB-ARBA"/>
</dbReference>
<dbReference type="EC" id="1.5.1.3" evidence="3 8"/>
<dbReference type="GO" id="GO:0004146">
    <property type="term" value="F:dihydrofolate reductase activity"/>
    <property type="evidence" value="ECO:0007669"/>
    <property type="project" value="UniProtKB-EC"/>
</dbReference>
<dbReference type="InterPro" id="IPR024072">
    <property type="entry name" value="DHFR-like_dom_sf"/>
</dbReference>
<dbReference type="AlphaFoldDB" id="A0A1I7HWT2"/>
<evidence type="ECO:0000256" key="7">
    <source>
        <dbReference type="ARBA" id="ARBA00025067"/>
    </source>
</evidence>
<evidence type="ECO:0000256" key="9">
    <source>
        <dbReference type="RuleBase" id="RU004474"/>
    </source>
</evidence>
<reference evidence="12" key="1">
    <citation type="submission" date="2016-10" db="EMBL/GenBank/DDBJ databases">
        <authorList>
            <person name="Varghese N."/>
            <person name="Submissions S."/>
        </authorList>
    </citation>
    <scope>NUCLEOTIDE SEQUENCE [LARGE SCALE GENOMIC DNA]</scope>
    <source>
        <strain evidence="12">CGMCC 1.6981</strain>
    </source>
</reference>
<evidence type="ECO:0000259" key="10">
    <source>
        <dbReference type="PROSITE" id="PS51330"/>
    </source>
</evidence>
<feature type="domain" description="DHFR" evidence="10">
    <location>
        <begin position="8"/>
        <end position="171"/>
    </location>
</feature>